<dbReference type="AlphaFoldDB" id="A0A1D9QAP1"/>
<gene>
    <name evidence="2" type="ORF">sscle_08g066020</name>
</gene>
<evidence type="ECO:0000256" key="1">
    <source>
        <dbReference type="SAM" id="MobiDB-lite"/>
    </source>
</evidence>
<accession>A0A1D9QAP1</accession>
<dbReference type="EMBL" id="CP017821">
    <property type="protein sequence ID" value="APA11832.1"/>
    <property type="molecule type" value="Genomic_DNA"/>
</dbReference>
<dbReference type="OrthoDB" id="3529006at2759"/>
<protein>
    <submittedName>
        <fullName evidence="2">Uncharacterized protein</fullName>
    </submittedName>
</protein>
<feature type="compositionally biased region" description="Basic and acidic residues" evidence="1">
    <location>
        <begin position="530"/>
        <end position="550"/>
    </location>
</feature>
<proteinExistence type="predicted"/>
<evidence type="ECO:0000313" key="2">
    <source>
        <dbReference type="EMBL" id="APA11832.1"/>
    </source>
</evidence>
<dbReference type="VEuPathDB" id="FungiDB:sscle_08g066020"/>
<organism evidence="2 3">
    <name type="scientific">Sclerotinia sclerotiorum (strain ATCC 18683 / 1980 / Ss-1)</name>
    <name type="common">White mold</name>
    <name type="synonym">Whetzelinia sclerotiorum</name>
    <dbReference type="NCBI Taxonomy" id="665079"/>
    <lineage>
        <taxon>Eukaryota</taxon>
        <taxon>Fungi</taxon>
        <taxon>Dikarya</taxon>
        <taxon>Ascomycota</taxon>
        <taxon>Pezizomycotina</taxon>
        <taxon>Leotiomycetes</taxon>
        <taxon>Helotiales</taxon>
        <taxon>Sclerotiniaceae</taxon>
        <taxon>Sclerotinia</taxon>
    </lineage>
</organism>
<evidence type="ECO:0000313" key="3">
    <source>
        <dbReference type="Proteomes" id="UP000177798"/>
    </source>
</evidence>
<feature type="region of interest" description="Disordered" evidence="1">
    <location>
        <begin position="528"/>
        <end position="626"/>
    </location>
</feature>
<name>A0A1D9QAP1_SCLS1</name>
<reference evidence="3" key="1">
    <citation type="journal article" date="2017" name="Genome Biol. Evol.">
        <title>The complete genome sequence of the phytopathogenic fungus Sclerotinia sclerotiorum reveals insights into the genome architecture of broad host range pathogens.</title>
        <authorList>
            <person name="Derbyshire M."/>
            <person name="Denton-Giles M."/>
            <person name="Hegedus D."/>
            <person name="Seifbarghy S."/>
            <person name="Rollins J."/>
            <person name="van Kan J."/>
            <person name="Seidl M.F."/>
            <person name="Faino L."/>
            <person name="Mbengue M."/>
            <person name="Navaud O."/>
            <person name="Raffaele S."/>
            <person name="Hammond-Kosack K."/>
            <person name="Heard S."/>
            <person name="Oliver R."/>
        </authorList>
    </citation>
    <scope>NUCLEOTIDE SEQUENCE [LARGE SCALE GENOMIC DNA]</scope>
    <source>
        <strain evidence="3">ATCC 18683 / 1980 / Ss-1</strain>
    </source>
</reference>
<dbReference type="Proteomes" id="UP000177798">
    <property type="component" value="Chromosome 8"/>
</dbReference>
<sequence length="626" mass="70988">MFPSSSSSRWFERNYSNSIPINDDAIPDSISPLSLSLPDTPPNAPCQRPKLVSEFKKEKRAYENKYSKQQMVYRAIDEKIDLVRFLQAYESVLAAFGVDSEDNEGWDGEEEESLEMGREKVEVAEKIVYKLFWNDKGCARESGRKSVPLARAKEDNPVPNKNTSRGLKVTASEMDTISTIVDEAWEGLRVSEVPAAIDNVLEKDELNSTVTAMKESDEVDEMITEDLTNDIVEEDVCIAAEPEINLSTKKIEIISTVTEVVGVPDDINTSVVEMVTSGSLNGGPYFTTGCVANTIDEKDQTFSTISNVAEVPRSFRLAIRSKSTSEATNGDSSIAAPVDSEVGTATETLYEEIMKNPKTLMLGRWGRHRYTQWVQENDKAKEAQDEDVKREIFRLIELKHKLLPLEWGRLPYTYPIASSTRNHSDSYTIMLWGFDPIQRTEELLNVRFQCTFEEGILEAITVEPMDLDEFAADKIKGHKTLKNAFTFLGFWDWAVRQNMYSSNRKVQPMHQLCLQWIDPNNVFRKAYLQKTEKRPNSNSSERVRRERELSMGRNCGSWREKHTVSGASYVGGKKRSGSSGWSRGKKRTASGNSCKEGKERNDRKDDNSNERLRKVKRRTAAEMMDA</sequence>
<feature type="compositionally biased region" description="Basic and acidic residues" evidence="1">
    <location>
        <begin position="595"/>
        <end position="612"/>
    </location>
</feature>